<protein>
    <submittedName>
        <fullName evidence="2">Uncharacterized protein</fullName>
    </submittedName>
</protein>
<dbReference type="EMBL" id="CP110438">
    <property type="protein sequence ID" value="WAQ93136.1"/>
    <property type="molecule type" value="Genomic_DNA"/>
</dbReference>
<evidence type="ECO:0000313" key="2">
    <source>
        <dbReference type="EMBL" id="WAQ93136.1"/>
    </source>
</evidence>
<feature type="compositionally biased region" description="Polar residues" evidence="1">
    <location>
        <begin position="91"/>
        <end position="111"/>
    </location>
</feature>
<proteinExistence type="predicted"/>
<accession>A0ABY7D6Y6</accession>
<organism evidence="2 3">
    <name type="scientific">Puccinia triticina</name>
    <dbReference type="NCBI Taxonomy" id="208348"/>
    <lineage>
        <taxon>Eukaryota</taxon>
        <taxon>Fungi</taxon>
        <taxon>Dikarya</taxon>
        <taxon>Basidiomycota</taxon>
        <taxon>Pucciniomycotina</taxon>
        <taxon>Pucciniomycetes</taxon>
        <taxon>Pucciniales</taxon>
        <taxon>Pucciniaceae</taxon>
        <taxon>Puccinia</taxon>
    </lineage>
</organism>
<dbReference type="Proteomes" id="UP001164743">
    <property type="component" value="Chromosome 18A"/>
</dbReference>
<sequence length="180" mass="20281">MLRNFHLPTIRHLPQARARCQCGIPNKCSSTTFLTHPGSSTYKTSAYPSGISGFERSRAYHSFNHITKTIYQAAPLVSLRSRRNFSDKGDTASTSTNRSPARTANPNPSTPTHKEDWKIIRHLLPNIWPKDDRTTKIRVVTALLLLAGGKVYRYPSCLNTLSTLSRFLSTPIRFKVLGPW</sequence>
<evidence type="ECO:0000256" key="1">
    <source>
        <dbReference type="SAM" id="MobiDB-lite"/>
    </source>
</evidence>
<feature type="region of interest" description="Disordered" evidence="1">
    <location>
        <begin position="85"/>
        <end position="114"/>
    </location>
</feature>
<name>A0ABY7D6Y6_9BASI</name>
<keyword evidence="3" id="KW-1185">Reference proteome</keyword>
<dbReference type="GeneID" id="77805603"/>
<gene>
    <name evidence="2" type="ORF">PtA15_18A194</name>
</gene>
<dbReference type="RefSeq" id="XP_053028691.1">
    <property type="nucleotide sequence ID" value="XM_053164708.1"/>
</dbReference>
<evidence type="ECO:0000313" key="3">
    <source>
        <dbReference type="Proteomes" id="UP001164743"/>
    </source>
</evidence>
<reference evidence="2" key="1">
    <citation type="submission" date="2022-10" db="EMBL/GenBank/DDBJ databases">
        <title>Puccinia triticina Genome sequencing and assembly.</title>
        <authorList>
            <person name="Li C."/>
        </authorList>
    </citation>
    <scope>NUCLEOTIDE SEQUENCE</scope>
    <source>
        <strain evidence="2">Pt15</strain>
    </source>
</reference>